<keyword evidence="3" id="KW-1185">Reference proteome</keyword>
<organism evidence="2 3">
    <name type="scientific">Cercophora scortea</name>
    <dbReference type="NCBI Taxonomy" id="314031"/>
    <lineage>
        <taxon>Eukaryota</taxon>
        <taxon>Fungi</taxon>
        <taxon>Dikarya</taxon>
        <taxon>Ascomycota</taxon>
        <taxon>Pezizomycotina</taxon>
        <taxon>Sordariomycetes</taxon>
        <taxon>Sordariomycetidae</taxon>
        <taxon>Sordariales</taxon>
        <taxon>Lasiosphaeriaceae</taxon>
        <taxon>Cercophora</taxon>
    </lineage>
</organism>
<proteinExistence type="predicted"/>
<reference evidence="2" key="2">
    <citation type="submission" date="2023-06" db="EMBL/GenBank/DDBJ databases">
        <authorList>
            <consortium name="Lawrence Berkeley National Laboratory"/>
            <person name="Haridas S."/>
            <person name="Hensen N."/>
            <person name="Bonometti L."/>
            <person name="Westerberg I."/>
            <person name="Brannstrom I.O."/>
            <person name="Guillou S."/>
            <person name="Cros-Aarteil S."/>
            <person name="Calhoun S."/>
            <person name="Kuo A."/>
            <person name="Mondo S."/>
            <person name="Pangilinan J."/>
            <person name="Riley R."/>
            <person name="Labutti K."/>
            <person name="Andreopoulos B."/>
            <person name="Lipzen A."/>
            <person name="Chen C."/>
            <person name="Yanf M."/>
            <person name="Daum C."/>
            <person name="Ng V."/>
            <person name="Clum A."/>
            <person name="Steindorff A."/>
            <person name="Ohm R."/>
            <person name="Martin F."/>
            <person name="Silar P."/>
            <person name="Natvig D."/>
            <person name="Lalanne C."/>
            <person name="Gautier V."/>
            <person name="Ament-Velasquez S.L."/>
            <person name="Kruys A."/>
            <person name="Hutchinson M.I."/>
            <person name="Powell A.J."/>
            <person name="Barry K."/>
            <person name="Miller A.N."/>
            <person name="Grigoriev I.V."/>
            <person name="Debuchy R."/>
            <person name="Gladieux P."/>
            <person name="Thoren M.H."/>
            <person name="Johannesson H."/>
        </authorList>
    </citation>
    <scope>NUCLEOTIDE SEQUENCE</scope>
    <source>
        <strain evidence="2">SMH4131-1</strain>
    </source>
</reference>
<keyword evidence="1" id="KW-0812">Transmembrane</keyword>
<evidence type="ECO:0000256" key="1">
    <source>
        <dbReference type="SAM" id="Phobius"/>
    </source>
</evidence>
<sequence>MGWDGMGISDLYITTSRFSPSLFTPLFATSCRTFFALLLCLERDWAGWLDLAFCNRLDWIGGKLLFFFCFFFCFSFHYVFLFFMFGSTGGGISIVYPSVCLYCQRFRASSSFHLAFRFLGLSFIISFSLSSPLFFPPYYFILIIHVSHAVV</sequence>
<evidence type="ECO:0000313" key="3">
    <source>
        <dbReference type="Proteomes" id="UP001286456"/>
    </source>
</evidence>
<gene>
    <name evidence="2" type="ORF">B0T19DRAFT_408248</name>
</gene>
<reference evidence="2" key="1">
    <citation type="journal article" date="2023" name="Mol. Phylogenet. Evol.">
        <title>Genome-scale phylogeny and comparative genomics of the fungal order Sordariales.</title>
        <authorList>
            <person name="Hensen N."/>
            <person name="Bonometti L."/>
            <person name="Westerberg I."/>
            <person name="Brannstrom I.O."/>
            <person name="Guillou S."/>
            <person name="Cros-Aarteil S."/>
            <person name="Calhoun S."/>
            <person name="Haridas S."/>
            <person name="Kuo A."/>
            <person name="Mondo S."/>
            <person name="Pangilinan J."/>
            <person name="Riley R."/>
            <person name="LaButti K."/>
            <person name="Andreopoulos B."/>
            <person name="Lipzen A."/>
            <person name="Chen C."/>
            <person name="Yan M."/>
            <person name="Daum C."/>
            <person name="Ng V."/>
            <person name="Clum A."/>
            <person name="Steindorff A."/>
            <person name="Ohm R.A."/>
            <person name="Martin F."/>
            <person name="Silar P."/>
            <person name="Natvig D.O."/>
            <person name="Lalanne C."/>
            <person name="Gautier V."/>
            <person name="Ament-Velasquez S.L."/>
            <person name="Kruys A."/>
            <person name="Hutchinson M.I."/>
            <person name="Powell A.J."/>
            <person name="Barry K."/>
            <person name="Miller A.N."/>
            <person name="Grigoriev I.V."/>
            <person name="Debuchy R."/>
            <person name="Gladieux P."/>
            <person name="Hiltunen Thoren M."/>
            <person name="Johannesson H."/>
        </authorList>
    </citation>
    <scope>NUCLEOTIDE SEQUENCE</scope>
    <source>
        <strain evidence="2">SMH4131-1</strain>
    </source>
</reference>
<dbReference type="EMBL" id="JAUEPO010000001">
    <property type="protein sequence ID" value="KAK3336015.1"/>
    <property type="molecule type" value="Genomic_DNA"/>
</dbReference>
<keyword evidence="1" id="KW-0472">Membrane</keyword>
<protein>
    <submittedName>
        <fullName evidence="2">Uncharacterized protein</fullName>
    </submittedName>
</protein>
<feature type="transmembrane region" description="Helical" evidence="1">
    <location>
        <begin position="114"/>
        <end position="135"/>
    </location>
</feature>
<dbReference type="AlphaFoldDB" id="A0AAE0J3L8"/>
<comment type="caution">
    <text evidence="2">The sequence shown here is derived from an EMBL/GenBank/DDBJ whole genome shotgun (WGS) entry which is preliminary data.</text>
</comment>
<accession>A0AAE0J3L8</accession>
<name>A0AAE0J3L8_9PEZI</name>
<evidence type="ECO:0000313" key="2">
    <source>
        <dbReference type="EMBL" id="KAK3336015.1"/>
    </source>
</evidence>
<dbReference type="Proteomes" id="UP001286456">
    <property type="component" value="Unassembled WGS sequence"/>
</dbReference>
<keyword evidence="1" id="KW-1133">Transmembrane helix</keyword>